<dbReference type="CDD" id="cd22979">
    <property type="entry name" value="DD_AK8"/>
    <property type="match status" value="1"/>
</dbReference>
<dbReference type="Gene3D" id="3.40.50.300">
    <property type="entry name" value="P-loop containing nucleotide triphosphate hydrolases"/>
    <property type="match status" value="2"/>
</dbReference>
<gene>
    <name evidence="4" type="ORF">BCR44DRAFT_44011</name>
</gene>
<dbReference type="SUPFAM" id="SSF52540">
    <property type="entry name" value="P-loop containing nucleoside triphosphate hydrolases"/>
    <property type="match status" value="1"/>
</dbReference>
<dbReference type="OrthoDB" id="439792at2759"/>
<keyword evidence="1" id="KW-0808">Transferase</keyword>
<dbReference type="SUPFAM" id="SSF47391">
    <property type="entry name" value="Dimerization-anchoring domain of cAMP-dependent PK regulatory subunit"/>
    <property type="match status" value="1"/>
</dbReference>
<dbReference type="Proteomes" id="UP000193411">
    <property type="component" value="Unassembled WGS sequence"/>
</dbReference>
<evidence type="ECO:0000256" key="2">
    <source>
        <dbReference type="ARBA" id="ARBA00022741"/>
    </source>
</evidence>
<dbReference type="Pfam" id="PF00406">
    <property type="entry name" value="ADK"/>
    <property type="match status" value="1"/>
</dbReference>
<comment type="caution">
    <text evidence="4">The sequence shown here is derived from an EMBL/GenBank/DDBJ whole genome shotgun (WGS) entry which is preliminary data.</text>
</comment>
<organism evidence="4 5">
    <name type="scientific">Catenaria anguillulae PL171</name>
    <dbReference type="NCBI Taxonomy" id="765915"/>
    <lineage>
        <taxon>Eukaryota</taxon>
        <taxon>Fungi</taxon>
        <taxon>Fungi incertae sedis</taxon>
        <taxon>Blastocladiomycota</taxon>
        <taxon>Blastocladiomycetes</taxon>
        <taxon>Blastocladiales</taxon>
        <taxon>Catenariaceae</taxon>
        <taxon>Catenaria</taxon>
    </lineage>
</organism>
<evidence type="ECO:0000313" key="4">
    <source>
        <dbReference type="EMBL" id="ORZ41643.1"/>
    </source>
</evidence>
<dbReference type="AlphaFoldDB" id="A0A1Y2I6F2"/>
<name>A0A1Y2I6F2_9FUNG</name>
<reference evidence="4 5" key="1">
    <citation type="submission" date="2016-07" db="EMBL/GenBank/DDBJ databases">
        <title>Pervasive Adenine N6-methylation of Active Genes in Fungi.</title>
        <authorList>
            <consortium name="DOE Joint Genome Institute"/>
            <person name="Mondo S.J."/>
            <person name="Dannebaum R.O."/>
            <person name="Kuo R.C."/>
            <person name="Labutti K."/>
            <person name="Haridas S."/>
            <person name="Kuo A."/>
            <person name="Salamov A."/>
            <person name="Ahrendt S.R."/>
            <person name="Lipzen A."/>
            <person name="Sullivan W."/>
            <person name="Andreopoulos W.B."/>
            <person name="Clum A."/>
            <person name="Lindquist E."/>
            <person name="Daum C."/>
            <person name="Ramamoorthy G.K."/>
            <person name="Gryganskyi A."/>
            <person name="Culley D."/>
            <person name="Magnuson J.K."/>
            <person name="James T.Y."/>
            <person name="O'Malley M.A."/>
            <person name="Stajich J.E."/>
            <person name="Spatafora J.W."/>
            <person name="Visel A."/>
            <person name="Grigoriev I.V."/>
        </authorList>
    </citation>
    <scope>NUCLEOTIDE SEQUENCE [LARGE SCALE GENOMIC DNA]</scope>
    <source>
        <strain evidence="4 5">PL171</strain>
    </source>
</reference>
<dbReference type="GO" id="GO:0006139">
    <property type="term" value="P:nucleobase-containing compound metabolic process"/>
    <property type="evidence" value="ECO:0007669"/>
    <property type="project" value="InterPro"/>
</dbReference>
<proteinExistence type="predicted"/>
<protein>
    <submittedName>
        <fullName evidence="4">Adenylate kinase-domain-containing protein</fullName>
    </submittedName>
</protein>
<dbReference type="STRING" id="765915.A0A1Y2I6F2"/>
<dbReference type="CDD" id="cd01428">
    <property type="entry name" value="ADK"/>
    <property type="match status" value="1"/>
</dbReference>
<evidence type="ECO:0000256" key="3">
    <source>
        <dbReference type="ARBA" id="ARBA00022777"/>
    </source>
</evidence>
<dbReference type="EMBL" id="MCFL01000001">
    <property type="protein sequence ID" value="ORZ41643.1"/>
    <property type="molecule type" value="Genomic_DNA"/>
</dbReference>
<dbReference type="InterPro" id="IPR027417">
    <property type="entry name" value="P-loop_NTPase"/>
</dbReference>
<keyword evidence="2" id="KW-0547">Nucleotide-binding</keyword>
<keyword evidence="5" id="KW-1185">Reference proteome</keyword>
<evidence type="ECO:0000256" key="1">
    <source>
        <dbReference type="ARBA" id="ARBA00022679"/>
    </source>
</evidence>
<accession>A0A1Y2I6F2</accession>
<evidence type="ECO:0000313" key="5">
    <source>
        <dbReference type="Proteomes" id="UP000193411"/>
    </source>
</evidence>
<dbReference type="PANTHER" id="PTHR23359">
    <property type="entry name" value="NUCLEOTIDE KINASE"/>
    <property type="match status" value="1"/>
</dbReference>
<keyword evidence="3 4" id="KW-0418">Kinase</keyword>
<dbReference type="GO" id="GO:0005524">
    <property type="term" value="F:ATP binding"/>
    <property type="evidence" value="ECO:0007669"/>
    <property type="project" value="InterPro"/>
</dbReference>
<dbReference type="GO" id="GO:0019205">
    <property type="term" value="F:nucleobase-containing compound kinase activity"/>
    <property type="evidence" value="ECO:0007669"/>
    <property type="project" value="InterPro"/>
</dbReference>
<dbReference type="InterPro" id="IPR000850">
    <property type="entry name" value="Adenylat/UMP-CMP_kin"/>
</dbReference>
<sequence length="488" mass="52949">MNATDVNLLESVTQSSLGKFAQYADQHDLSTLIHDLVKRLVVAKPDDPLPWLATELEKRPLPAICVLAPPTADDSDLCKSLASATNAVYISASSLLKVAIERKSTLGVQALPALAKNQLVPDRVMIELVMMRLGQPDVADRGWVLEGFPRTREQAIGLQRRGVLPSHVFVLEMNDRDLLDRNAQIYVDPVTNTEYDLRKGEAGMSAEVRARLIHKTSLSEANVMDRLGVYRRHLPGILDVLKAHVKLDVPRDASCAAPEVVAQVVRALQVRRASGGGLVGGGNGFHRIVLVGGSAQVKEKVGQVLEESGPHLVYVSPRRVYTEEISRRGPNAEKYLQVLKGQETLNDDELISMLVTRTSQPDCTTQGWILTCDTWTPGLLQAISIHLAPSRVLLLPSSPASNTTPESDAVKTVFTYPIHPFFEHAAAATAGTKSGSAAAKKSAILQDVEVLDGVAAMGAADEVKQVAERVRQLLLRPIEWKVPTGLGL</sequence>